<evidence type="ECO:0000313" key="2">
    <source>
        <dbReference type="EMBL" id="PPR00471.1"/>
    </source>
</evidence>
<feature type="transmembrane region" description="Helical" evidence="1">
    <location>
        <begin position="93"/>
        <end position="118"/>
    </location>
</feature>
<dbReference type="EMBL" id="NHTK01001311">
    <property type="protein sequence ID" value="PPR00471.1"/>
    <property type="molecule type" value="Genomic_DNA"/>
</dbReference>
<organism evidence="2 3">
    <name type="scientific">Panaeolus cyanescens</name>
    <dbReference type="NCBI Taxonomy" id="181874"/>
    <lineage>
        <taxon>Eukaryota</taxon>
        <taxon>Fungi</taxon>
        <taxon>Dikarya</taxon>
        <taxon>Basidiomycota</taxon>
        <taxon>Agaricomycotina</taxon>
        <taxon>Agaricomycetes</taxon>
        <taxon>Agaricomycetidae</taxon>
        <taxon>Agaricales</taxon>
        <taxon>Agaricineae</taxon>
        <taxon>Galeropsidaceae</taxon>
        <taxon>Panaeolus</taxon>
    </lineage>
</organism>
<dbReference type="AlphaFoldDB" id="A0A409YBT5"/>
<gene>
    <name evidence="2" type="ORF">CVT24_004532</name>
</gene>
<comment type="caution">
    <text evidence="2">The sequence shown here is derived from an EMBL/GenBank/DDBJ whole genome shotgun (WGS) entry which is preliminary data.</text>
</comment>
<name>A0A409YBT5_9AGAR</name>
<feature type="transmembrane region" description="Helical" evidence="1">
    <location>
        <begin position="61"/>
        <end position="81"/>
    </location>
</feature>
<dbReference type="InParanoid" id="A0A409YBT5"/>
<keyword evidence="1" id="KW-0812">Transmembrane</keyword>
<evidence type="ECO:0000256" key="1">
    <source>
        <dbReference type="SAM" id="Phobius"/>
    </source>
</evidence>
<dbReference type="STRING" id="181874.A0A409YBT5"/>
<keyword evidence="3" id="KW-1185">Reference proteome</keyword>
<accession>A0A409YBT5</accession>
<keyword evidence="1" id="KW-0472">Membrane</keyword>
<proteinExistence type="predicted"/>
<keyword evidence="1" id="KW-1133">Transmembrane helix</keyword>
<dbReference type="OrthoDB" id="2562493at2759"/>
<feature type="transmembrane region" description="Helical" evidence="1">
    <location>
        <begin position="200"/>
        <end position="220"/>
    </location>
</feature>
<dbReference type="Proteomes" id="UP000284842">
    <property type="component" value="Unassembled WGS sequence"/>
</dbReference>
<reference evidence="2 3" key="1">
    <citation type="journal article" date="2018" name="Evol. Lett.">
        <title>Horizontal gene cluster transfer increased hallucinogenic mushroom diversity.</title>
        <authorList>
            <person name="Reynolds H.T."/>
            <person name="Vijayakumar V."/>
            <person name="Gluck-Thaler E."/>
            <person name="Korotkin H.B."/>
            <person name="Matheny P.B."/>
            <person name="Slot J.C."/>
        </authorList>
    </citation>
    <scope>NUCLEOTIDE SEQUENCE [LARGE SCALE GENOMIC DNA]</scope>
    <source>
        <strain evidence="2 3">2629</strain>
    </source>
</reference>
<evidence type="ECO:0000313" key="3">
    <source>
        <dbReference type="Proteomes" id="UP000284842"/>
    </source>
</evidence>
<sequence length="261" mass="29293">MDQARCLVLDHYGYLPQSIPNLSYMVLLASQHIISNHASYLNPNSSVENYTNPLALLVPLWPYRITMFITVFTALIMHMFLSYRIMRLTNRLLCILMLALTALTFTIGLACSTVTWMWVRTAVDMPRVNVIMSVWFGFEMITDTLLSGTLISILLKSRSHFPKSETIVNTLVRTAVQTGEKPVSVFSSVIQLIHSPLSQIISTGLAGSIFSILTLAFYIIRKETQIFAIFGIPIARVYTNASPFQPGQIIKLIKQSLDLDG</sequence>
<protein>
    <submittedName>
        <fullName evidence="2">Uncharacterized protein</fullName>
    </submittedName>
</protein>